<keyword evidence="3 23" id="KW-0436">Ligase</keyword>
<evidence type="ECO:0000313" key="23">
    <source>
        <dbReference type="EMBL" id="MCJ0743721.1"/>
    </source>
</evidence>
<dbReference type="CDD" id="cd07906">
    <property type="entry name" value="Adenylation_DNA_ligase_LigD_LigC"/>
    <property type="match status" value="1"/>
</dbReference>
<keyword evidence="14" id="KW-0238">DNA-binding</keyword>
<feature type="domain" description="ATP-dependent DNA ligase family profile" evidence="22">
    <location>
        <begin position="326"/>
        <end position="448"/>
    </location>
</feature>
<dbReference type="PANTHER" id="PTHR42705:SF2">
    <property type="entry name" value="BIFUNCTIONAL NON-HOMOLOGOUS END JOINING PROTEIN LIGD"/>
    <property type="match status" value="1"/>
</dbReference>
<dbReference type="NCBIfam" id="TIGR02778">
    <property type="entry name" value="ligD_pol"/>
    <property type="match status" value="1"/>
</dbReference>
<comment type="cofactor">
    <cofactor evidence="1">
        <name>Mn(2+)</name>
        <dbReference type="ChEBI" id="CHEBI:29035"/>
    </cofactor>
</comment>
<dbReference type="SUPFAM" id="SSF56091">
    <property type="entry name" value="DNA ligase/mRNA capping enzyme, catalytic domain"/>
    <property type="match status" value="1"/>
</dbReference>
<dbReference type="InterPro" id="IPR014145">
    <property type="entry name" value="LigD_pol_dom"/>
</dbReference>
<dbReference type="Gene3D" id="3.90.920.10">
    <property type="entry name" value="DNA primase, PRIM domain"/>
    <property type="match status" value="1"/>
</dbReference>
<dbReference type="GO" id="GO:0003910">
    <property type="term" value="F:DNA ligase (ATP) activity"/>
    <property type="evidence" value="ECO:0007669"/>
    <property type="project" value="UniProtKB-EC"/>
</dbReference>
<keyword evidence="9" id="KW-0227">DNA damage</keyword>
<dbReference type="Pfam" id="PF13298">
    <property type="entry name" value="LigD_N"/>
    <property type="match status" value="1"/>
</dbReference>
<evidence type="ECO:0000256" key="4">
    <source>
        <dbReference type="ARBA" id="ARBA00022679"/>
    </source>
</evidence>
<organism evidence="23 24">
    <name type="scientific">Pedobacter montanisoli</name>
    <dbReference type="NCBI Taxonomy" id="2923277"/>
    <lineage>
        <taxon>Bacteria</taxon>
        <taxon>Pseudomonadati</taxon>
        <taxon>Bacteroidota</taxon>
        <taxon>Sphingobacteriia</taxon>
        <taxon>Sphingobacteriales</taxon>
        <taxon>Sphingobacteriaceae</taxon>
        <taxon>Pedobacter</taxon>
    </lineage>
</organism>
<dbReference type="EC" id="6.5.1.1" evidence="2"/>
<keyword evidence="10" id="KW-0378">Hydrolase</keyword>
<dbReference type="SUPFAM" id="SSF50249">
    <property type="entry name" value="Nucleic acid-binding proteins"/>
    <property type="match status" value="1"/>
</dbReference>
<keyword evidence="17" id="KW-0464">Manganese</keyword>
<evidence type="ECO:0000256" key="9">
    <source>
        <dbReference type="ARBA" id="ARBA00022763"/>
    </source>
</evidence>
<keyword evidence="7" id="KW-0479">Metal-binding</keyword>
<evidence type="ECO:0000256" key="12">
    <source>
        <dbReference type="ARBA" id="ARBA00022840"/>
    </source>
</evidence>
<protein>
    <recommendedName>
        <fullName evidence="2">DNA ligase (ATP)</fullName>
        <ecNumber evidence="2">6.5.1.1</ecNumber>
    </recommendedName>
    <alternativeName>
        <fullName evidence="19">NHEJ DNA polymerase</fullName>
    </alternativeName>
</protein>
<evidence type="ECO:0000256" key="20">
    <source>
        <dbReference type="ARBA" id="ARBA00034003"/>
    </source>
</evidence>
<keyword evidence="6" id="KW-0540">Nuclease</keyword>
<dbReference type="InterPro" id="IPR014143">
    <property type="entry name" value="NHEJ_ligase_prk"/>
</dbReference>
<dbReference type="NCBIfam" id="TIGR02776">
    <property type="entry name" value="NHEJ_ligase_prk"/>
    <property type="match status" value="1"/>
</dbReference>
<dbReference type="PROSITE" id="PS50160">
    <property type="entry name" value="DNA_LIGASE_A3"/>
    <property type="match status" value="1"/>
</dbReference>
<dbReference type="InterPro" id="IPR014146">
    <property type="entry name" value="LigD_ligase_dom"/>
</dbReference>
<keyword evidence="13" id="KW-0239">DNA-directed DNA polymerase</keyword>
<keyword evidence="11" id="KW-0269">Exonuclease</keyword>
<name>A0ABS9ZZH0_9SPHI</name>
<dbReference type="Gene3D" id="3.30.1490.70">
    <property type="match status" value="1"/>
</dbReference>
<dbReference type="InterPro" id="IPR014144">
    <property type="entry name" value="LigD_PE_domain"/>
</dbReference>
<dbReference type="Gene3D" id="2.40.50.140">
    <property type="entry name" value="Nucleic acid-binding proteins"/>
    <property type="match status" value="1"/>
</dbReference>
<dbReference type="InterPro" id="IPR012309">
    <property type="entry name" value="DNA_ligase_ATP-dep_C"/>
</dbReference>
<proteinExistence type="predicted"/>
<sequence length="887" mass="101693">MSLSKYKQKRSTDKTPEPFGGKSSGKELRFVIQKHDASHLHYDFRLEMDGVLKSWAVPKGPSTDPAVKRLAMMVEDHPYDYRNFEGIIPKGQYGGGTVIVWDEGTYEPADFTDQDVVKQEKQLLHELHAGKLKFSLKGKKLKGEFALIKAYGRGENGWLLMKLEDKYASAEDITRKDKSVISKKTIEQMEQAPVQVYGRKTIKKDTTVKDQPVKPQAQSKPDELLKDAPKQLFYNNLKPMLATLVDKPFDNDDWLYEIKWDGYRALAFLDGNKVELKSRNDKNFNDKFYPIYDALKSLDLKAILDGEIVVVNENGQANFGKLQNWRSEADGELIYYVFDILWYNGHDLKALPLIERRKLLETILPEQSQIQLSHTFDTSGVEFLAAAKRMGLEGIMAKRKNSLYHVNDRSADWLKIKANKKQEVVIGGFTKNEGTNKLFSSLLVGVFDQKKNFIYTGKVGTGFNQKMQQEMMAQFMPLIVKKPAFKEEPDVNKPSRFRHDPPHATVTWLKPELICEVSYTEITSDGVMRHPSFDGMREDKKAKEVVLETEKPTEEIVEKQDRKIIKAREKPGRKTLLNPSEATQVRKIGGHELQFTNLKKIFWPMEKITKGELINYYYQIAPVLMPYLKERPESMNRYPNGITGKSFFFKNVKGKVPDWMDTYDYYSEADQEKKEYLVANDEATLLYMINMGCIELNPWSSTVKKPDHPTFCIIDLDPDKNTFDQVIETAQVTKSVLDDMGVQSYCKTSGSTGLHIYIPLGNKYTYEQSKEFGRIIATLVNRELPKFTTLERHISDRKGKLYIDFLQNRPHATIACAYAVRPKPGAPVSMPLQWDEVKKGMKMTDFNIHNAIERVQSLGDIFKPILGKGIDLLKVIKKASNHTIEQA</sequence>
<comment type="caution">
    <text evidence="23">The sequence shown here is derived from an EMBL/GenBank/DDBJ whole genome shotgun (WGS) entry which is preliminary data.</text>
</comment>
<dbReference type="Gene3D" id="3.30.470.30">
    <property type="entry name" value="DNA ligase/mRNA capping enzyme"/>
    <property type="match status" value="1"/>
</dbReference>
<evidence type="ECO:0000256" key="19">
    <source>
        <dbReference type="ARBA" id="ARBA00029943"/>
    </source>
</evidence>
<evidence type="ECO:0000256" key="17">
    <source>
        <dbReference type="ARBA" id="ARBA00023211"/>
    </source>
</evidence>
<dbReference type="RefSeq" id="WP_243363009.1">
    <property type="nucleotide sequence ID" value="NZ_JALGBH010000002.1"/>
</dbReference>
<dbReference type="NCBIfam" id="TIGR02777">
    <property type="entry name" value="LigD_PE_dom"/>
    <property type="match status" value="1"/>
</dbReference>
<comment type="catalytic activity">
    <reaction evidence="20">
        <text>ATP + (deoxyribonucleotide)n-3'-hydroxyl + 5'-phospho-(deoxyribonucleotide)m = (deoxyribonucleotide)n+m + AMP + diphosphate.</text>
        <dbReference type="EC" id="6.5.1.1"/>
    </reaction>
</comment>
<feature type="region of interest" description="Disordered" evidence="21">
    <location>
        <begin position="1"/>
        <end position="25"/>
    </location>
</feature>
<evidence type="ECO:0000256" key="18">
    <source>
        <dbReference type="ARBA" id="ARBA00023268"/>
    </source>
</evidence>
<evidence type="ECO:0000256" key="6">
    <source>
        <dbReference type="ARBA" id="ARBA00022722"/>
    </source>
</evidence>
<keyword evidence="16" id="KW-0234">DNA repair</keyword>
<evidence type="ECO:0000256" key="16">
    <source>
        <dbReference type="ARBA" id="ARBA00023204"/>
    </source>
</evidence>
<keyword evidence="8" id="KW-0547">Nucleotide-binding</keyword>
<keyword evidence="24" id="KW-1185">Reference proteome</keyword>
<gene>
    <name evidence="23" type="primary">ligD</name>
    <name evidence="23" type="ORF">MMF97_13445</name>
</gene>
<evidence type="ECO:0000256" key="1">
    <source>
        <dbReference type="ARBA" id="ARBA00001936"/>
    </source>
</evidence>
<dbReference type="InterPro" id="IPR052171">
    <property type="entry name" value="NHEJ_LigD"/>
</dbReference>
<evidence type="ECO:0000256" key="2">
    <source>
        <dbReference type="ARBA" id="ARBA00012727"/>
    </source>
</evidence>
<accession>A0ABS9ZZH0</accession>
<dbReference type="CDD" id="cd07971">
    <property type="entry name" value="OBF_DNA_ligase_LigD"/>
    <property type="match status" value="1"/>
</dbReference>
<dbReference type="CDD" id="cd04865">
    <property type="entry name" value="LigD_Pol_like_2"/>
    <property type="match status" value="1"/>
</dbReference>
<evidence type="ECO:0000256" key="21">
    <source>
        <dbReference type="SAM" id="MobiDB-lite"/>
    </source>
</evidence>
<keyword evidence="15" id="KW-0233">DNA recombination</keyword>
<evidence type="ECO:0000256" key="5">
    <source>
        <dbReference type="ARBA" id="ARBA00022695"/>
    </source>
</evidence>
<keyword evidence="12" id="KW-0067">ATP-binding</keyword>
<dbReference type="NCBIfam" id="TIGR02779">
    <property type="entry name" value="NHEJ_ligase_lig"/>
    <property type="match status" value="1"/>
</dbReference>
<dbReference type="PANTHER" id="PTHR42705">
    <property type="entry name" value="BIFUNCTIONAL NON-HOMOLOGOUS END JOINING PROTEIN LIGD"/>
    <property type="match status" value="1"/>
</dbReference>
<dbReference type="InterPro" id="IPR012310">
    <property type="entry name" value="DNA_ligase_ATP-dep_cent"/>
</dbReference>
<dbReference type="Pfam" id="PF01068">
    <property type="entry name" value="DNA_ligase_A_M"/>
    <property type="match status" value="1"/>
</dbReference>
<dbReference type="Pfam" id="PF04679">
    <property type="entry name" value="DNA_ligase_A_C"/>
    <property type="match status" value="1"/>
</dbReference>
<evidence type="ECO:0000259" key="22">
    <source>
        <dbReference type="PROSITE" id="PS50160"/>
    </source>
</evidence>
<keyword evidence="5" id="KW-0548">Nucleotidyltransferase</keyword>
<dbReference type="EMBL" id="JALGBH010000002">
    <property type="protein sequence ID" value="MCJ0743721.1"/>
    <property type="molecule type" value="Genomic_DNA"/>
</dbReference>
<evidence type="ECO:0000256" key="14">
    <source>
        <dbReference type="ARBA" id="ARBA00023125"/>
    </source>
</evidence>
<keyword evidence="4" id="KW-0808">Transferase</keyword>
<evidence type="ECO:0000313" key="24">
    <source>
        <dbReference type="Proteomes" id="UP001165460"/>
    </source>
</evidence>
<evidence type="ECO:0000256" key="8">
    <source>
        <dbReference type="ARBA" id="ARBA00022741"/>
    </source>
</evidence>
<dbReference type="Proteomes" id="UP001165460">
    <property type="component" value="Unassembled WGS sequence"/>
</dbReference>
<dbReference type="Pfam" id="PF21686">
    <property type="entry name" value="LigD_Prim-Pol"/>
    <property type="match status" value="1"/>
</dbReference>
<reference evidence="23" key="1">
    <citation type="submission" date="2022-03" db="EMBL/GenBank/DDBJ databases">
        <authorList>
            <person name="Woo C.Y."/>
        </authorList>
    </citation>
    <scope>NUCLEOTIDE SEQUENCE</scope>
    <source>
        <strain evidence="23">CYS-01</strain>
    </source>
</reference>
<evidence type="ECO:0000256" key="3">
    <source>
        <dbReference type="ARBA" id="ARBA00022598"/>
    </source>
</evidence>
<evidence type="ECO:0000256" key="10">
    <source>
        <dbReference type="ARBA" id="ARBA00022801"/>
    </source>
</evidence>
<evidence type="ECO:0000256" key="11">
    <source>
        <dbReference type="ARBA" id="ARBA00022839"/>
    </source>
</evidence>
<evidence type="ECO:0000256" key="13">
    <source>
        <dbReference type="ARBA" id="ARBA00022932"/>
    </source>
</evidence>
<evidence type="ECO:0000256" key="7">
    <source>
        <dbReference type="ARBA" id="ARBA00022723"/>
    </source>
</evidence>
<evidence type="ECO:0000256" key="15">
    <source>
        <dbReference type="ARBA" id="ARBA00023172"/>
    </source>
</evidence>
<dbReference type="InterPro" id="IPR012340">
    <property type="entry name" value="NA-bd_OB-fold"/>
</dbReference>
<keyword evidence="18" id="KW-0511">Multifunctional enzyme</keyword>